<dbReference type="Gene3D" id="3.40.630.30">
    <property type="match status" value="1"/>
</dbReference>
<dbReference type="EMBL" id="CP068053">
    <property type="protein sequence ID" value="QQS99255.1"/>
    <property type="molecule type" value="Genomic_DNA"/>
</dbReference>
<dbReference type="CDD" id="cd04301">
    <property type="entry name" value="NAT_SF"/>
    <property type="match status" value="1"/>
</dbReference>
<dbReference type="Proteomes" id="UP000595254">
    <property type="component" value="Chromosome"/>
</dbReference>
<feature type="domain" description="N-acetyltransferase" evidence="1">
    <location>
        <begin position="1"/>
        <end position="113"/>
    </location>
</feature>
<name>A0A974NJU9_PERPY</name>
<reference evidence="2 3" key="1">
    <citation type="submission" date="2021-01" db="EMBL/GenBank/DDBJ databases">
        <title>FDA dAtabase for Regulatory Grade micrObial Sequences (FDA-ARGOS): Supporting development and validation of Infectious Disease Dx tests.</title>
        <authorList>
            <person name="Nelson B."/>
            <person name="Plummer A."/>
            <person name="Tallon L."/>
            <person name="Sadzewicz L."/>
            <person name="Zhao X."/>
            <person name="Boylan J."/>
            <person name="Ott S."/>
            <person name="Bowen H."/>
            <person name="Vavikolanu K."/>
            <person name="Mehta A."/>
            <person name="Aluvathingal J."/>
            <person name="Nadendla S."/>
            <person name="Myers T."/>
            <person name="Yan Y."/>
            <person name="Sichtig H."/>
        </authorList>
    </citation>
    <scope>NUCLEOTIDE SEQUENCE [LARGE SCALE GENOMIC DNA]</scope>
    <source>
        <strain evidence="2 3">FDAARGOS_1161</strain>
    </source>
</reference>
<accession>A0A974NJU9</accession>
<evidence type="ECO:0000259" key="1">
    <source>
        <dbReference type="PROSITE" id="PS51186"/>
    </source>
</evidence>
<dbReference type="SUPFAM" id="SSF55729">
    <property type="entry name" value="Acyl-CoA N-acyltransferases (Nat)"/>
    <property type="match status" value="1"/>
</dbReference>
<evidence type="ECO:0000313" key="3">
    <source>
        <dbReference type="Proteomes" id="UP000595254"/>
    </source>
</evidence>
<dbReference type="PROSITE" id="PS51186">
    <property type="entry name" value="GNAT"/>
    <property type="match status" value="1"/>
</dbReference>
<dbReference type="Pfam" id="PF00583">
    <property type="entry name" value="Acetyltransf_1"/>
    <property type="match status" value="1"/>
</dbReference>
<dbReference type="GO" id="GO:0016747">
    <property type="term" value="F:acyltransferase activity, transferring groups other than amino-acyl groups"/>
    <property type="evidence" value="ECO:0007669"/>
    <property type="project" value="InterPro"/>
</dbReference>
<dbReference type="RefSeq" id="WP_201647593.1">
    <property type="nucleotide sequence ID" value="NZ_CP068053.1"/>
</dbReference>
<sequence>MPSFLKEDIARNNQVLNGLKNWRVLAAMVEGELAGVAVLYTNGKCADLAAAVTVPEARNRGVQRALLAERFKLASSLGCHYIIGQAQFGSASQRNMQRAGMNIAYTKAIWVQR</sequence>
<dbReference type="KEGG" id="ppsr:I6J18_16670"/>
<gene>
    <name evidence="2" type="ORF">I6J18_16670</name>
</gene>
<dbReference type="InterPro" id="IPR016181">
    <property type="entry name" value="Acyl_CoA_acyltransferase"/>
</dbReference>
<organism evidence="2 3">
    <name type="scientific">Peribacillus psychrosaccharolyticus</name>
    <name type="common">Bacillus psychrosaccharolyticus</name>
    <dbReference type="NCBI Taxonomy" id="1407"/>
    <lineage>
        <taxon>Bacteria</taxon>
        <taxon>Bacillati</taxon>
        <taxon>Bacillota</taxon>
        <taxon>Bacilli</taxon>
        <taxon>Bacillales</taxon>
        <taxon>Bacillaceae</taxon>
        <taxon>Peribacillus</taxon>
    </lineage>
</organism>
<protein>
    <submittedName>
        <fullName evidence="2">GNAT family N-acetyltransferase</fullName>
    </submittedName>
</protein>
<dbReference type="AlphaFoldDB" id="A0A974NJU9"/>
<keyword evidence="3" id="KW-1185">Reference proteome</keyword>
<evidence type="ECO:0000313" key="2">
    <source>
        <dbReference type="EMBL" id="QQS99255.1"/>
    </source>
</evidence>
<dbReference type="InterPro" id="IPR000182">
    <property type="entry name" value="GNAT_dom"/>
</dbReference>
<proteinExistence type="predicted"/>